<sequence length="206" mass="23344">MDNVEEILDKLEKQHPDARCELYHNTPFQLLVATVLSAQSTDKSVNKVTVGLFEEYPDLDSFITLEIGDIEDKIRKIGLYKNKSRSIYNICRVLKSDFDGMVPCGEKELMSLPGVGRKTASVVRAVAFGIPAFAVDTHVFRVTRRIGLTEAKTPDKVSDDLMKLIPEDRWILSHHLFIFHGRRICKAKNPLCAECMVFEECMKIGL</sequence>
<dbReference type="InterPro" id="IPR000445">
    <property type="entry name" value="HhH_motif"/>
</dbReference>
<evidence type="ECO:0000256" key="3">
    <source>
        <dbReference type="ARBA" id="ARBA00022723"/>
    </source>
</evidence>
<dbReference type="GO" id="GO:0140078">
    <property type="term" value="F:class I DNA-(apurinic or apyrimidinic site) endonuclease activity"/>
    <property type="evidence" value="ECO:0007669"/>
    <property type="project" value="UniProtKB-EC"/>
</dbReference>
<evidence type="ECO:0000256" key="12">
    <source>
        <dbReference type="HAMAP-Rule" id="MF_00942"/>
    </source>
</evidence>
<dbReference type="RefSeq" id="WP_073048898.1">
    <property type="nucleotide sequence ID" value="NZ_FQZL01000008.1"/>
</dbReference>
<dbReference type="PROSITE" id="PS00764">
    <property type="entry name" value="ENDONUCLEASE_III_1"/>
    <property type="match status" value="1"/>
</dbReference>
<dbReference type="NCBIfam" id="TIGR01083">
    <property type="entry name" value="nth"/>
    <property type="match status" value="1"/>
</dbReference>
<organism evidence="14 15">
    <name type="scientific">Dethiosulfatibacter aminovorans DSM 17477</name>
    <dbReference type="NCBI Taxonomy" id="1121476"/>
    <lineage>
        <taxon>Bacteria</taxon>
        <taxon>Bacillati</taxon>
        <taxon>Bacillota</taxon>
        <taxon>Tissierellia</taxon>
        <taxon>Dethiosulfatibacter</taxon>
    </lineage>
</organism>
<dbReference type="PIRSF" id="PIRSF001435">
    <property type="entry name" value="Nth"/>
    <property type="match status" value="1"/>
</dbReference>
<dbReference type="PANTHER" id="PTHR10359:SF18">
    <property type="entry name" value="ENDONUCLEASE III"/>
    <property type="match status" value="1"/>
</dbReference>
<dbReference type="GO" id="GO:0003677">
    <property type="term" value="F:DNA binding"/>
    <property type="evidence" value="ECO:0007669"/>
    <property type="project" value="UniProtKB-UniRule"/>
</dbReference>
<dbReference type="Gene3D" id="1.10.1670.10">
    <property type="entry name" value="Helix-hairpin-Helix base-excision DNA repair enzymes (C-terminal)"/>
    <property type="match status" value="1"/>
</dbReference>
<feature type="binding site" evidence="12">
    <location>
        <position position="201"/>
    </location>
    <ligand>
        <name>[4Fe-4S] cluster</name>
        <dbReference type="ChEBI" id="CHEBI:49883"/>
    </ligand>
</feature>
<dbReference type="FunFam" id="1.10.340.30:FF:000001">
    <property type="entry name" value="Endonuclease III"/>
    <property type="match status" value="1"/>
</dbReference>
<comment type="catalytic activity">
    <reaction evidence="12">
        <text>2'-deoxyribonucleotide-(2'-deoxyribose 5'-phosphate)-2'-deoxyribonucleotide-DNA = a 3'-end 2'-deoxyribonucleotide-(2,3-dehydro-2,3-deoxyribose 5'-phosphate)-DNA + a 5'-end 5'-phospho-2'-deoxyribonucleoside-DNA + H(+)</text>
        <dbReference type="Rhea" id="RHEA:66592"/>
        <dbReference type="Rhea" id="RHEA-COMP:13180"/>
        <dbReference type="Rhea" id="RHEA-COMP:16897"/>
        <dbReference type="Rhea" id="RHEA-COMP:17067"/>
        <dbReference type="ChEBI" id="CHEBI:15378"/>
        <dbReference type="ChEBI" id="CHEBI:136412"/>
        <dbReference type="ChEBI" id="CHEBI:157695"/>
        <dbReference type="ChEBI" id="CHEBI:167181"/>
        <dbReference type="EC" id="4.2.99.18"/>
    </reaction>
</comment>
<dbReference type="CDD" id="cd00056">
    <property type="entry name" value="ENDO3c"/>
    <property type="match status" value="1"/>
</dbReference>
<evidence type="ECO:0000256" key="8">
    <source>
        <dbReference type="ARBA" id="ARBA00023125"/>
    </source>
</evidence>
<dbReference type="GO" id="GO:0006285">
    <property type="term" value="P:base-excision repair, AP site formation"/>
    <property type="evidence" value="ECO:0007669"/>
    <property type="project" value="TreeGrafter"/>
</dbReference>
<dbReference type="InterPro" id="IPR004035">
    <property type="entry name" value="Endouclease-III_FeS-bd_BS"/>
</dbReference>
<evidence type="ECO:0000256" key="9">
    <source>
        <dbReference type="ARBA" id="ARBA00023204"/>
    </source>
</evidence>
<keyword evidence="7 12" id="KW-0411">Iron-sulfur</keyword>
<dbReference type="GO" id="GO:0019104">
    <property type="term" value="F:DNA N-glycosylase activity"/>
    <property type="evidence" value="ECO:0007669"/>
    <property type="project" value="UniProtKB-UniRule"/>
</dbReference>
<dbReference type="Proteomes" id="UP000184052">
    <property type="component" value="Unassembled WGS sequence"/>
</dbReference>
<evidence type="ECO:0000256" key="4">
    <source>
        <dbReference type="ARBA" id="ARBA00022763"/>
    </source>
</evidence>
<comment type="cofactor">
    <cofactor evidence="12">
        <name>[4Fe-4S] cluster</name>
        <dbReference type="ChEBI" id="CHEBI:49883"/>
    </cofactor>
    <text evidence="12">Binds 1 [4Fe-4S] cluster.</text>
</comment>
<dbReference type="Gene3D" id="1.10.340.30">
    <property type="entry name" value="Hypothetical protein, domain 2"/>
    <property type="match status" value="1"/>
</dbReference>
<reference evidence="14 15" key="1">
    <citation type="submission" date="2016-11" db="EMBL/GenBank/DDBJ databases">
        <authorList>
            <person name="Jaros S."/>
            <person name="Januszkiewicz K."/>
            <person name="Wedrychowicz H."/>
        </authorList>
    </citation>
    <scope>NUCLEOTIDE SEQUENCE [LARGE SCALE GENOMIC DNA]</scope>
    <source>
        <strain evidence="14 15">DSM 17477</strain>
    </source>
</reference>
<dbReference type="Pfam" id="PF00730">
    <property type="entry name" value="HhH-GPD"/>
    <property type="match status" value="1"/>
</dbReference>
<dbReference type="InterPro" id="IPR011257">
    <property type="entry name" value="DNA_glycosylase"/>
</dbReference>
<feature type="binding site" evidence="12">
    <location>
        <position position="195"/>
    </location>
    <ligand>
        <name>[4Fe-4S] cluster</name>
        <dbReference type="ChEBI" id="CHEBI:49883"/>
    </ligand>
</feature>
<evidence type="ECO:0000256" key="7">
    <source>
        <dbReference type="ARBA" id="ARBA00023014"/>
    </source>
</evidence>
<evidence type="ECO:0000256" key="10">
    <source>
        <dbReference type="ARBA" id="ARBA00023239"/>
    </source>
</evidence>
<dbReference type="PANTHER" id="PTHR10359">
    <property type="entry name" value="A/G-SPECIFIC ADENINE GLYCOSYLASE/ENDONUCLEASE III"/>
    <property type="match status" value="1"/>
</dbReference>
<feature type="binding site" evidence="12">
    <location>
        <position position="185"/>
    </location>
    <ligand>
        <name>[4Fe-4S] cluster</name>
        <dbReference type="ChEBI" id="CHEBI:49883"/>
    </ligand>
</feature>
<dbReference type="InterPro" id="IPR003265">
    <property type="entry name" value="HhH-GPD_domain"/>
</dbReference>
<keyword evidence="6 12" id="KW-0408">Iron</keyword>
<proteinExistence type="inferred from homology"/>
<keyword evidence="2 12" id="KW-0004">4Fe-4S</keyword>
<evidence type="ECO:0000256" key="6">
    <source>
        <dbReference type="ARBA" id="ARBA00023004"/>
    </source>
</evidence>
<dbReference type="AlphaFoldDB" id="A0A1M6FC94"/>
<evidence type="ECO:0000313" key="15">
    <source>
        <dbReference type="Proteomes" id="UP000184052"/>
    </source>
</evidence>
<dbReference type="FunFam" id="1.10.1670.10:FF:000001">
    <property type="entry name" value="Endonuclease III"/>
    <property type="match status" value="1"/>
</dbReference>
<keyword evidence="3 12" id="KW-0479">Metal-binding</keyword>
<dbReference type="GO" id="GO:0051539">
    <property type="term" value="F:4 iron, 4 sulfur cluster binding"/>
    <property type="evidence" value="ECO:0007669"/>
    <property type="project" value="UniProtKB-UniRule"/>
</dbReference>
<evidence type="ECO:0000256" key="1">
    <source>
        <dbReference type="ARBA" id="ARBA00008343"/>
    </source>
</evidence>
<keyword evidence="11 12" id="KW-0326">Glycosidase</keyword>
<comment type="function">
    <text evidence="12">DNA repair enzyme that has both DNA N-glycosylase activity and AP-lyase activity. The DNA N-glycosylase activity releases various damaged pyrimidines from DNA by cleaving the N-glycosidic bond, leaving an AP (apurinic/apyrimidinic) site. The AP-lyase activity cleaves the phosphodiester bond 3' to the AP site by a beta-elimination, leaving a 3'-terminal unsaturated sugar and a product with a terminal 5'-phosphate.</text>
</comment>
<protein>
    <recommendedName>
        <fullName evidence="12">Endonuclease III</fullName>
        <ecNumber evidence="12">4.2.99.18</ecNumber>
    </recommendedName>
    <alternativeName>
        <fullName evidence="12">DNA-(apurinic or apyrimidinic site) lyase</fullName>
    </alternativeName>
</protein>
<feature type="domain" description="HhH-GPD" evidence="13">
    <location>
        <begin position="36"/>
        <end position="183"/>
    </location>
</feature>
<dbReference type="OrthoDB" id="9800977at2"/>
<name>A0A1M6FC94_9FIRM</name>
<keyword evidence="10 12" id="KW-0456">Lyase</keyword>
<accession>A0A1M6FC94</accession>
<dbReference type="HAMAP" id="MF_00942">
    <property type="entry name" value="Nth"/>
    <property type="match status" value="1"/>
</dbReference>
<evidence type="ECO:0000259" key="13">
    <source>
        <dbReference type="SMART" id="SM00478"/>
    </source>
</evidence>
<dbReference type="STRING" id="1121476.SAMN02745751_01433"/>
<keyword evidence="8 12" id="KW-0238">DNA-binding</keyword>
<evidence type="ECO:0000256" key="5">
    <source>
        <dbReference type="ARBA" id="ARBA00022801"/>
    </source>
</evidence>
<keyword evidence="9 12" id="KW-0234">DNA repair</keyword>
<dbReference type="SUPFAM" id="SSF48150">
    <property type="entry name" value="DNA-glycosylase"/>
    <property type="match status" value="1"/>
</dbReference>
<evidence type="ECO:0000313" key="14">
    <source>
        <dbReference type="EMBL" id="SHI95297.1"/>
    </source>
</evidence>
<dbReference type="InterPro" id="IPR005759">
    <property type="entry name" value="Nth"/>
</dbReference>
<keyword evidence="4 12" id="KW-0227">DNA damage</keyword>
<dbReference type="Pfam" id="PF00633">
    <property type="entry name" value="HHH"/>
    <property type="match status" value="1"/>
</dbReference>
<keyword evidence="14" id="KW-0255">Endonuclease</keyword>
<evidence type="ECO:0000256" key="2">
    <source>
        <dbReference type="ARBA" id="ARBA00022485"/>
    </source>
</evidence>
<comment type="similarity">
    <text evidence="1 12">Belongs to the Nth/MutY family.</text>
</comment>
<keyword evidence="15" id="KW-1185">Reference proteome</keyword>
<dbReference type="EMBL" id="FQZL01000008">
    <property type="protein sequence ID" value="SHI95297.1"/>
    <property type="molecule type" value="Genomic_DNA"/>
</dbReference>
<dbReference type="PROSITE" id="PS01155">
    <property type="entry name" value="ENDONUCLEASE_III_2"/>
    <property type="match status" value="1"/>
</dbReference>
<dbReference type="GO" id="GO:0046872">
    <property type="term" value="F:metal ion binding"/>
    <property type="evidence" value="ECO:0007669"/>
    <property type="project" value="UniProtKB-KW"/>
</dbReference>
<evidence type="ECO:0000256" key="11">
    <source>
        <dbReference type="ARBA" id="ARBA00023295"/>
    </source>
</evidence>
<dbReference type="EC" id="4.2.99.18" evidence="12"/>
<keyword evidence="5 12" id="KW-0378">Hydrolase</keyword>
<gene>
    <name evidence="12" type="primary">nth</name>
    <name evidence="14" type="ORF">SAMN02745751_01433</name>
</gene>
<feature type="binding site" evidence="12">
    <location>
        <position position="192"/>
    </location>
    <ligand>
        <name>[4Fe-4S] cluster</name>
        <dbReference type="ChEBI" id="CHEBI:49883"/>
    </ligand>
</feature>
<dbReference type="InterPro" id="IPR004036">
    <property type="entry name" value="Endonuclease-III-like_CS2"/>
</dbReference>
<dbReference type="SMART" id="SM00478">
    <property type="entry name" value="ENDO3c"/>
    <property type="match status" value="1"/>
</dbReference>
<dbReference type="InterPro" id="IPR023170">
    <property type="entry name" value="HhH_base_excis_C"/>
</dbReference>
<keyword evidence="14" id="KW-0540">Nuclease</keyword>